<dbReference type="InterPro" id="IPR002130">
    <property type="entry name" value="Cyclophilin-type_PPIase_dom"/>
</dbReference>
<reference evidence="5 6" key="1">
    <citation type="journal article" date="2015" name="PLoS Pathog.">
        <title>Leptomonas seymouri: Adaptations to the Dixenous Life Cycle Analyzed by Genome Sequencing, Transcriptome Profiling and Co-infection with Leishmania donovani.</title>
        <authorList>
            <person name="Kraeva N."/>
            <person name="Butenko A."/>
            <person name="Hlavacova J."/>
            <person name="Kostygov A."/>
            <person name="Myskova J."/>
            <person name="Grybchuk D."/>
            <person name="Lestinova T."/>
            <person name="Votypka J."/>
            <person name="Volf P."/>
            <person name="Opperdoes F."/>
            <person name="Flegontov P."/>
            <person name="Lukes J."/>
            <person name="Yurchenko V."/>
        </authorList>
    </citation>
    <scope>NUCLEOTIDE SEQUENCE [LARGE SCALE GENOMIC DNA]</scope>
    <source>
        <strain evidence="5 6">ATCC 30220</strain>
    </source>
</reference>
<dbReference type="InterPro" id="IPR029000">
    <property type="entry name" value="Cyclophilin-like_dom_sf"/>
</dbReference>
<dbReference type="Pfam" id="PF00160">
    <property type="entry name" value="Pro_isomerase"/>
    <property type="match status" value="1"/>
</dbReference>
<accession>A0A0N0P3D1</accession>
<organism evidence="5 6">
    <name type="scientific">Leptomonas seymouri</name>
    <dbReference type="NCBI Taxonomy" id="5684"/>
    <lineage>
        <taxon>Eukaryota</taxon>
        <taxon>Discoba</taxon>
        <taxon>Euglenozoa</taxon>
        <taxon>Kinetoplastea</taxon>
        <taxon>Metakinetoplastina</taxon>
        <taxon>Trypanosomatida</taxon>
        <taxon>Trypanosomatidae</taxon>
        <taxon>Leishmaniinae</taxon>
        <taxon>Leptomonas</taxon>
    </lineage>
</organism>
<name>A0A0N0P3D1_LEPSE</name>
<dbReference type="OrthoDB" id="407558at2759"/>
<dbReference type="SUPFAM" id="SSF50891">
    <property type="entry name" value="Cyclophilin-like"/>
    <property type="match status" value="1"/>
</dbReference>
<dbReference type="PROSITE" id="PS50072">
    <property type="entry name" value="CSA_PPIASE_2"/>
    <property type="match status" value="1"/>
</dbReference>
<dbReference type="Proteomes" id="UP000038009">
    <property type="component" value="Unassembled WGS sequence"/>
</dbReference>
<dbReference type="AlphaFoldDB" id="A0A0N0P3D1"/>
<keyword evidence="3" id="KW-0413">Isomerase</keyword>
<keyword evidence="6" id="KW-1185">Reference proteome</keyword>
<dbReference type="GO" id="GO:0003755">
    <property type="term" value="F:peptidyl-prolyl cis-trans isomerase activity"/>
    <property type="evidence" value="ECO:0007669"/>
    <property type="project" value="UniProtKB-KW"/>
</dbReference>
<comment type="caution">
    <text evidence="5">The sequence shown here is derived from an EMBL/GenBank/DDBJ whole genome shotgun (WGS) entry which is preliminary data.</text>
</comment>
<dbReference type="PANTHER" id="PTHR45625:SF4">
    <property type="entry name" value="PEPTIDYLPROLYL ISOMERASE DOMAIN AND WD REPEAT-CONTAINING PROTEIN 1"/>
    <property type="match status" value="1"/>
</dbReference>
<evidence type="ECO:0000313" key="5">
    <source>
        <dbReference type="EMBL" id="KPI83527.1"/>
    </source>
</evidence>
<dbReference type="EC" id="5.2.1.8" evidence="1"/>
<evidence type="ECO:0000256" key="1">
    <source>
        <dbReference type="ARBA" id="ARBA00013194"/>
    </source>
</evidence>
<feature type="domain" description="PPIase cyclophilin-type" evidence="4">
    <location>
        <begin position="26"/>
        <end position="169"/>
    </location>
</feature>
<dbReference type="GO" id="GO:0071013">
    <property type="term" value="C:catalytic step 2 spliceosome"/>
    <property type="evidence" value="ECO:0007669"/>
    <property type="project" value="TreeGrafter"/>
</dbReference>
<dbReference type="OMA" id="PKACELI"/>
<evidence type="ECO:0000259" key="4">
    <source>
        <dbReference type="PROSITE" id="PS50072"/>
    </source>
</evidence>
<dbReference type="VEuPathDB" id="TriTrypDB:Lsey_0361_0080"/>
<dbReference type="InterPro" id="IPR044666">
    <property type="entry name" value="Cyclophilin_A-like"/>
</dbReference>
<evidence type="ECO:0000256" key="2">
    <source>
        <dbReference type="ARBA" id="ARBA00023110"/>
    </source>
</evidence>
<gene>
    <name evidence="5" type="ORF">ABL78_7443</name>
</gene>
<protein>
    <recommendedName>
        <fullName evidence="1">peptidylprolyl isomerase</fullName>
        <ecNumber evidence="1">5.2.1.8</ecNumber>
    </recommendedName>
</protein>
<proteinExistence type="predicted"/>
<dbReference type="Gene3D" id="2.40.100.10">
    <property type="entry name" value="Cyclophilin-like"/>
    <property type="match status" value="1"/>
</dbReference>
<evidence type="ECO:0000256" key="3">
    <source>
        <dbReference type="ARBA" id="ARBA00023235"/>
    </source>
</evidence>
<dbReference type="EMBL" id="LJSK01000361">
    <property type="protein sequence ID" value="KPI83527.1"/>
    <property type="molecule type" value="Genomic_DNA"/>
</dbReference>
<keyword evidence="2" id="KW-0697">Rotamase</keyword>
<evidence type="ECO:0000313" key="6">
    <source>
        <dbReference type="Proteomes" id="UP000038009"/>
    </source>
</evidence>
<dbReference type="PANTHER" id="PTHR45625">
    <property type="entry name" value="PEPTIDYL-PROLYL CIS-TRANS ISOMERASE-RELATED"/>
    <property type="match status" value="1"/>
</dbReference>
<sequence length="197" mass="21472">MPVKKATTKAKSHSAEAIDVNFQNCLLRINNGTDVYGMLVVQLESGRVPKACELITQNIPSSSSNEKNKLKQGFYKNSRFTRLTKEGIQTGEVSPSPKSVPVSELENEIGRLPHGFGTVSLCRTSSAFDGSQFFICLTGDTVELDHLNRKHVVFGRVVEGLDALASLQEGMRPYVGPMGVISAECPYVMAELVFASM</sequence>